<feature type="compositionally biased region" description="Low complexity" evidence="1">
    <location>
        <begin position="83"/>
        <end position="92"/>
    </location>
</feature>
<reference evidence="2 3" key="1">
    <citation type="journal article" date="2024" name="Chem. Sci.">
        <title>Discovery of megapolipeptins by genome mining of a Burkholderiales bacteria collection.</title>
        <authorList>
            <person name="Paulo B.S."/>
            <person name="Recchia M.J.J."/>
            <person name="Lee S."/>
            <person name="Fergusson C.H."/>
            <person name="Romanowski S.B."/>
            <person name="Hernandez A."/>
            <person name="Krull N."/>
            <person name="Liu D.Y."/>
            <person name="Cavanagh H."/>
            <person name="Bos A."/>
            <person name="Gray C.A."/>
            <person name="Murphy B.T."/>
            <person name="Linington R.G."/>
            <person name="Eustaquio A.S."/>
        </authorList>
    </citation>
    <scope>NUCLEOTIDE SEQUENCE [LARGE SCALE GENOMIC DNA]</scope>
    <source>
        <strain evidence="2 3">RL17-379-BIB-C</strain>
    </source>
</reference>
<feature type="compositionally biased region" description="Low complexity" evidence="1">
    <location>
        <begin position="16"/>
        <end position="33"/>
    </location>
</feature>
<protein>
    <recommendedName>
        <fullName evidence="4">Large polyvalent protein-associated domain-containing protein</fullName>
    </recommendedName>
</protein>
<comment type="caution">
    <text evidence="2">The sequence shown here is derived from an EMBL/GenBank/DDBJ whole genome shotgun (WGS) entry which is preliminary data.</text>
</comment>
<feature type="compositionally biased region" description="Basic and acidic residues" evidence="1">
    <location>
        <begin position="426"/>
        <end position="454"/>
    </location>
</feature>
<sequence>MLKGIPLDHRVPDGRANSSAATNAATNATANATGEVADKAAGDKPLAQSSGAKPRSAREPSAALANLPDKSNGSPGPLKVRASKNAASASKSGPRIEPDDNAQLLHEQITGAVKSGGLRAWSLQTQGGAPKVAPEDVAEQWKYSRNDSDSQRTSTRLAGFILDGNPKLHGTELQAVASRASNRIVMSMNNGEANEKLQKRYGDAARLRDHLGEFIAEKLRTAPQSGASPSLNTDDKLRRAQKLFNWLGENPDVVLTVTDNPSRHHAEISVRLTIEKNYPEMLKEGRAAGSKPPCLGCVLWFNDRDELTEYQDEEQKVPAGPLFLTPDSGLRTQFATHGVEPMGAVTPAVIGEVADTVKRQVSGLKLDIRPVTSGRTDNIPRSPTDDEPDTADYTKAFEFGKPLFEQKLAVKQKVHAKQKRVMKQQIDAKQKTDTKQKTEAKQQNEAKQKTEAKQQSDAPQGSQSSQSSR</sequence>
<dbReference type="EMBL" id="JAQQDH010000005">
    <property type="protein sequence ID" value="MFM0445405.1"/>
    <property type="molecule type" value="Genomic_DNA"/>
</dbReference>
<name>A0ABW9C5L0_9BURK</name>
<gene>
    <name evidence="2" type="ORF">PQR00_17570</name>
</gene>
<keyword evidence="3" id="KW-1185">Reference proteome</keyword>
<feature type="compositionally biased region" description="Polar residues" evidence="1">
    <location>
        <begin position="455"/>
        <end position="469"/>
    </location>
</feature>
<feature type="region of interest" description="Disordered" evidence="1">
    <location>
        <begin position="420"/>
        <end position="469"/>
    </location>
</feature>
<feature type="region of interest" description="Disordered" evidence="1">
    <location>
        <begin position="1"/>
        <end position="99"/>
    </location>
</feature>
<evidence type="ECO:0000256" key="1">
    <source>
        <dbReference type="SAM" id="MobiDB-lite"/>
    </source>
</evidence>
<evidence type="ECO:0000313" key="2">
    <source>
        <dbReference type="EMBL" id="MFM0445405.1"/>
    </source>
</evidence>
<accession>A0ABW9C5L0</accession>
<feature type="compositionally biased region" description="Basic and acidic residues" evidence="1">
    <location>
        <begin position="1"/>
        <end position="13"/>
    </location>
</feature>
<organism evidence="2 3">
    <name type="scientific">Paraburkholderia strydomiana</name>
    <dbReference type="NCBI Taxonomy" id="1245417"/>
    <lineage>
        <taxon>Bacteria</taxon>
        <taxon>Pseudomonadati</taxon>
        <taxon>Pseudomonadota</taxon>
        <taxon>Betaproteobacteria</taxon>
        <taxon>Burkholderiales</taxon>
        <taxon>Burkholderiaceae</taxon>
        <taxon>Paraburkholderia</taxon>
    </lineage>
</organism>
<dbReference type="RefSeq" id="WP_408130088.1">
    <property type="nucleotide sequence ID" value="NZ_JAQQDH010000005.1"/>
</dbReference>
<dbReference type="Proteomes" id="UP001629288">
    <property type="component" value="Unassembled WGS sequence"/>
</dbReference>
<proteinExistence type="predicted"/>
<evidence type="ECO:0008006" key="4">
    <source>
        <dbReference type="Google" id="ProtNLM"/>
    </source>
</evidence>
<evidence type="ECO:0000313" key="3">
    <source>
        <dbReference type="Proteomes" id="UP001629288"/>
    </source>
</evidence>
<feature type="region of interest" description="Disordered" evidence="1">
    <location>
        <begin position="368"/>
        <end position="392"/>
    </location>
</feature>